<feature type="non-terminal residue" evidence="1">
    <location>
        <position position="1"/>
    </location>
</feature>
<proteinExistence type="predicted"/>
<reference evidence="1" key="1">
    <citation type="journal article" date="2019" name="Nat. Med.">
        <title>A library of human gut bacterial isolates paired with longitudinal multiomics data enables mechanistic microbiome research.</title>
        <authorList>
            <person name="Poyet M."/>
            <person name="Groussin M."/>
            <person name="Gibbons S.M."/>
            <person name="Avila-Pacheco J."/>
            <person name="Jiang X."/>
            <person name="Kearney S.M."/>
            <person name="Perrotta A.R."/>
            <person name="Berdy B."/>
            <person name="Zhao S."/>
            <person name="Lieberman T.D."/>
            <person name="Swanson P.K."/>
            <person name="Smith M."/>
            <person name="Roesemann S."/>
            <person name="Alexander J.E."/>
            <person name="Rich S.A."/>
            <person name="Livny J."/>
            <person name="Vlamakis H."/>
            <person name="Clish C."/>
            <person name="Bullock K."/>
            <person name="Deik A."/>
            <person name="Scott J."/>
            <person name="Pierce K.A."/>
            <person name="Xavier R.J."/>
            <person name="Alm E.J."/>
        </authorList>
    </citation>
    <scope>NUCLEOTIDE SEQUENCE</scope>
    <source>
        <strain evidence="1">BIOML-A16</strain>
    </source>
</reference>
<accession>A0A642BWA8</accession>
<dbReference type="EMBL" id="VWFQ01000267">
    <property type="protein sequence ID" value="KAA4628966.1"/>
    <property type="molecule type" value="Genomic_DNA"/>
</dbReference>
<gene>
    <name evidence="1" type="ORF">F3B52_28340</name>
</gene>
<dbReference type="SUPFAM" id="SSF82185">
    <property type="entry name" value="Histone H3 K4-specific methyltransferase SET7/9 N-terminal domain"/>
    <property type="match status" value="1"/>
</dbReference>
<sequence>YNEAGQLTGIASYKDGQKDGPWRVWNDKGILRFEMFYAKGRKSGIWRTWDDDGKLLTEEKQEE</sequence>
<dbReference type="Pfam" id="PF07661">
    <property type="entry name" value="MORN_2"/>
    <property type="match status" value="2"/>
</dbReference>
<dbReference type="InterPro" id="IPR011652">
    <property type="entry name" value="MORN_2"/>
</dbReference>
<dbReference type="AlphaFoldDB" id="A0A642BWA8"/>
<comment type="caution">
    <text evidence="1">The sequence shown here is derived from an EMBL/GenBank/DDBJ whole genome shotgun (WGS) entry which is preliminary data.</text>
</comment>
<protein>
    <submittedName>
        <fullName evidence="1">Toxin-antitoxin system YwqK family antitoxin</fullName>
    </submittedName>
</protein>
<evidence type="ECO:0000313" key="1">
    <source>
        <dbReference type="EMBL" id="KAA4628966.1"/>
    </source>
</evidence>
<dbReference type="Gene3D" id="3.90.930.1">
    <property type="match status" value="1"/>
</dbReference>
<organism evidence="1">
    <name type="scientific">Bacteroides ovatus</name>
    <dbReference type="NCBI Taxonomy" id="28116"/>
    <lineage>
        <taxon>Bacteria</taxon>
        <taxon>Pseudomonadati</taxon>
        <taxon>Bacteroidota</taxon>
        <taxon>Bacteroidia</taxon>
        <taxon>Bacteroidales</taxon>
        <taxon>Bacteroidaceae</taxon>
        <taxon>Bacteroides</taxon>
    </lineage>
</organism>
<name>A0A642BWA8_BACOV</name>